<keyword evidence="1" id="KW-0732">Signal</keyword>
<evidence type="ECO:0000313" key="5">
    <source>
        <dbReference type="Proteomes" id="UP000433883"/>
    </source>
</evidence>
<dbReference type="EMBL" id="WNWR01000389">
    <property type="protein sequence ID" value="KAE9980372.1"/>
    <property type="molecule type" value="Genomic_DNA"/>
</dbReference>
<dbReference type="EMBL" id="WNWQ01000561">
    <property type="protein sequence ID" value="KAE9966008.1"/>
    <property type="molecule type" value="Genomic_DNA"/>
</dbReference>
<dbReference type="PANTHER" id="PTHR35605">
    <property type="entry name" value="ECP2 EFFECTOR PROTEIN DOMAIN-CONTAINING PROTEIN-RELATED"/>
    <property type="match status" value="1"/>
</dbReference>
<gene>
    <name evidence="2" type="ORF">BLS_007273</name>
    <name evidence="4" type="ORF">EG327_006582</name>
    <name evidence="3" type="ORF">EG328_000825</name>
</gene>
<reference evidence="2 5" key="1">
    <citation type="submission" date="2019-11" db="EMBL/GenBank/DDBJ databases">
        <title>Venturia inaequalis Genome Resource.</title>
        <authorList>
            <person name="Lichtner F.J."/>
        </authorList>
    </citation>
    <scope>NUCLEOTIDE SEQUENCE [LARGE SCALE GENOMIC DNA]</scope>
    <source>
        <strain evidence="3 6">120213</strain>
        <strain evidence="2">Bline_iso_100314</strain>
        <strain evidence="4 7">DMI_063113</strain>
    </source>
</reference>
<proteinExistence type="predicted"/>
<protein>
    <submittedName>
        <fullName evidence="2">Uncharacterized protein</fullName>
    </submittedName>
</protein>
<sequence>MRSAKALTLLAGTFLVAITQVIAKPSPIPGYEIGPVTWTIPNGTDGTFIKLQGTIQEVDAQLTRDHPHIKRDLVFDNSTDPVNAASDVSVVQAAGGPRGVPSQDWREHAWCPEPGCCGYADWKRANAYHILAGIDYLKKFKNEIGVEGPNRCGRVSCSYDSAIFMCNDHRTYLPVKNGKPLSVGAHKLAANCWWTEPGSYPPYSAILGQLFSDDNDKGELGYNIVVREDPC</sequence>
<dbReference type="Proteomes" id="UP000490939">
    <property type="component" value="Unassembled WGS sequence"/>
</dbReference>
<dbReference type="Proteomes" id="UP000433883">
    <property type="component" value="Unassembled WGS sequence"/>
</dbReference>
<evidence type="ECO:0000313" key="4">
    <source>
        <dbReference type="EMBL" id="KAE9980372.1"/>
    </source>
</evidence>
<dbReference type="AlphaFoldDB" id="A0A8H3YNC7"/>
<evidence type="ECO:0000313" key="6">
    <source>
        <dbReference type="Proteomes" id="UP000447873"/>
    </source>
</evidence>
<dbReference type="EMBL" id="WNWS01000117">
    <property type="protein sequence ID" value="KAE9979498.1"/>
    <property type="molecule type" value="Genomic_DNA"/>
</dbReference>
<evidence type="ECO:0000256" key="1">
    <source>
        <dbReference type="SAM" id="SignalP"/>
    </source>
</evidence>
<dbReference type="Proteomes" id="UP000447873">
    <property type="component" value="Unassembled WGS sequence"/>
</dbReference>
<evidence type="ECO:0000313" key="7">
    <source>
        <dbReference type="Proteomes" id="UP000490939"/>
    </source>
</evidence>
<feature type="chain" id="PRO_5044690991" evidence="1">
    <location>
        <begin position="24"/>
        <end position="231"/>
    </location>
</feature>
<dbReference type="PANTHER" id="PTHR35605:SF1">
    <property type="entry name" value="ECP2 EFFECTOR PROTEIN DOMAIN-CONTAINING PROTEIN-RELATED"/>
    <property type="match status" value="1"/>
</dbReference>
<organism evidence="2 5">
    <name type="scientific">Venturia inaequalis</name>
    <name type="common">Apple scab fungus</name>
    <dbReference type="NCBI Taxonomy" id="5025"/>
    <lineage>
        <taxon>Eukaryota</taxon>
        <taxon>Fungi</taxon>
        <taxon>Dikarya</taxon>
        <taxon>Ascomycota</taxon>
        <taxon>Pezizomycotina</taxon>
        <taxon>Dothideomycetes</taxon>
        <taxon>Pleosporomycetidae</taxon>
        <taxon>Venturiales</taxon>
        <taxon>Venturiaceae</taxon>
        <taxon>Venturia</taxon>
    </lineage>
</organism>
<feature type="signal peptide" evidence="1">
    <location>
        <begin position="1"/>
        <end position="23"/>
    </location>
</feature>
<dbReference type="OrthoDB" id="3933125at2759"/>
<keyword evidence="7" id="KW-1185">Reference proteome</keyword>
<accession>A0A8H3YNC7</accession>
<evidence type="ECO:0000313" key="3">
    <source>
        <dbReference type="EMBL" id="KAE9979498.1"/>
    </source>
</evidence>
<comment type="caution">
    <text evidence="2">The sequence shown here is derived from an EMBL/GenBank/DDBJ whole genome shotgun (WGS) entry which is preliminary data.</text>
</comment>
<evidence type="ECO:0000313" key="2">
    <source>
        <dbReference type="EMBL" id="KAE9966008.1"/>
    </source>
</evidence>
<name>A0A8H3YNC7_VENIN</name>